<dbReference type="PANTHER" id="PTHR46146">
    <property type="entry name" value="SERINE/THREONINE-PROTEIN KINASE-LIKE PROTEIN CCR4"/>
    <property type="match status" value="1"/>
</dbReference>
<dbReference type="SUPFAM" id="SSF56112">
    <property type="entry name" value="Protein kinase-like (PK-like)"/>
    <property type="match status" value="1"/>
</dbReference>
<dbReference type="AlphaFoldDB" id="A0A9W7EK84"/>
<dbReference type="PROSITE" id="PS00108">
    <property type="entry name" value="PROTEIN_KINASE_ST"/>
    <property type="match status" value="1"/>
</dbReference>
<gene>
    <name evidence="2" type="ORF">TrST_g9749</name>
</gene>
<dbReference type="Proteomes" id="UP001165085">
    <property type="component" value="Unassembled WGS sequence"/>
</dbReference>
<sequence>MSAFTVGAAGTSLDENTHVASFPLATLSRATSNWTPENIIGRGGFGPVYKGSLNNREVAIKRLEVAIGGGQGIAEFERELATLTRCRHENLLPLLGYCRAPDLCLVYPFMENGSLFDLLHLTDRRERKGALLPSFISRLELLRQVVSGLVYLHGENFVHRDIKSANILLDSLGTARIGDTGLTREVEGDFTNTQGVGSPGYVDPRYVETLELSEASDVFSFGLLWSRHVRSLDGKASRRSNAKTAYSVRSRP</sequence>
<dbReference type="InterPro" id="IPR011009">
    <property type="entry name" value="Kinase-like_dom_sf"/>
</dbReference>
<dbReference type="InterPro" id="IPR008271">
    <property type="entry name" value="Ser/Thr_kinase_AS"/>
</dbReference>
<evidence type="ECO:0000259" key="1">
    <source>
        <dbReference type="PROSITE" id="PS50011"/>
    </source>
</evidence>
<dbReference type="EMBL" id="BRXY01000265">
    <property type="protein sequence ID" value="GMH82113.1"/>
    <property type="molecule type" value="Genomic_DNA"/>
</dbReference>
<feature type="domain" description="Protein kinase" evidence="1">
    <location>
        <begin position="34"/>
        <end position="252"/>
    </location>
</feature>
<dbReference type="Gene3D" id="1.10.510.10">
    <property type="entry name" value="Transferase(Phosphotransferase) domain 1"/>
    <property type="match status" value="1"/>
</dbReference>
<dbReference type="OrthoDB" id="206587at2759"/>
<dbReference type="InterPro" id="IPR000719">
    <property type="entry name" value="Prot_kinase_dom"/>
</dbReference>
<comment type="caution">
    <text evidence="2">The sequence shown here is derived from an EMBL/GenBank/DDBJ whole genome shotgun (WGS) entry which is preliminary data.</text>
</comment>
<name>A0A9W7EK84_9STRA</name>
<organism evidence="2 3">
    <name type="scientific">Triparma strigata</name>
    <dbReference type="NCBI Taxonomy" id="1606541"/>
    <lineage>
        <taxon>Eukaryota</taxon>
        <taxon>Sar</taxon>
        <taxon>Stramenopiles</taxon>
        <taxon>Ochrophyta</taxon>
        <taxon>Bolidophyceae</taxon>
        <taxon>Parmales</taxon>
        <taxon>Triparmaceae</taxon>
        <taxon>Triparma</taxon>
    </lineage>
</organism>
<keyword evidence="3" id="KW-1185">Reference proteome</keyword>
<reference evidence="3" key="1">
    <citation type="journal article" date="2023" name="Commun. Biol.">
        <title>Genome analysis of Parmales, the sister group of diatoms, reveals the evolutionary specialization of diatoms from phago-mixotrophs to photoautotrophs.</title>
        <authorList>
            <person name="Ban H."/>
            <person name="Sato S."/>
            <person name="Yoshikawa S."/>
            <person name="Yamada K."/>
            <person name="Nakamura Y."/>
            <person name="Ichinomiya M."/>
            <person name="Sato N."/>
            <person name="Blanc-Mathieu R."/>
            <person name="Endo H."/>
            <person name="Kuwata A."/>
            <person name="Ogata H."/>
        </authorList>
    </citation>
    <scope>NUCLEOTIDE SEQUENCE [LARGE SCALE GENOMIC DNA]</scope>
    <source>
        <strain evidence="3">NIES 3701</strain>
    </source>
</reference>
<dbReference type="GO" id="GO:0004672">
    <property type="term" value="F:protein kinase activity"/>
    <property type="evidence" value="ECO:0007669"/>
    <property type="project" value="InterPro"/>
</dbReference>
<dbReference type="SMART" id="SM00220">
    <property type="entry name" value="S_TKc"/>
    <property type="match status" value="1"/>
</dbReference>
<dbReference type="GO" id="GO:0005524">
    <property type="term" value="F:ATP binding"/>
    <property type="evidence" value="ECO:0007669"/>
    <property type="project" value="InterPro"/>
</dbReference>
<proteinExistence type="predicted"/>
<dbReference type="PANTHER" id="PTHR46146:SF3">
    <property type="entry name" value="SERINE_THREONINE-PROTEIN KINASE-LIKE PROTEIN CCR3-RELATED"/>
    <property type="match status" value="1"/>
</dbReference>
<protein>
    <recommendedName>
        <fullName evidence="1">Protein kinase domain-containing protein</fullName>
    </recommendedName>
</protein>
<evidence type="ECO:0000313" key="2">
    <source>
        <dbReference type="EMBL" id="GMH82113.1"/>
    </source>
</evidence>
<evidence type="ECO:0000313" key="3">
    <source>
        <dbReference type="Proteomes" id="UP001165085"/>
    </source>
</evidence>
<dbReference type="Gene3D" id="3.30.200.20">
    <property type="entry name" value="Phosphorylase Kinase, domain 1"/>
    <property type="match status" value="1"/>
</dbReference>
<accession>A0A9W7EK84</accession>
<dbReference type="Pfam" id="PF00069">
    <property type="entry name" value="Pkinase"/>
    <property type="match status" value="1"/>
</dbReference>
<dbReference type="PROSITE" id="PS50011">
    <property type="entry name" value="PROTEIN_KINASE_DOM"/>
    <property type="match status" value="1"/>
</dbReference>